<keyword evidence="1" id="KW-0677">Repeat</keyword>
<proteinExistence type="predicted"/>
<dbReference type="Proteomes" id="UP000245207">
    <property type="component" value="Unassembled WGS sequence"/>
</dbReference>
<dbReference type="GO" id="GO:0016740">
    <property type="term" value="F:transferase activity"/>
    <property type="evidence" value="ECO:0007669"/>
    <property type="project" value="UniProtKB-KW"/>
</dbReference>
<gene>
    <name evidence="3" type="ORF">CTI12_AA076960</name>
</gene>
<protein>
    <submittedName>
        <fullName evidence="3">N-alpha-acetyltransferase 15, NatA auxiliary subunit</fullName>
    </submittedName>
</protein>
<keyword evidence="4" id="KW-1185">Reference proteome</keyword>
<comment type="caution">
    <text evidence="3">The sequence shown here is derived from an EMBL/GenBank/DDBJ whole genome shotgun (WGS) entry which is preliminary data.</text>
</comment>
<accession>A0A2U1Q4F2</accession>
<dbReference type="PANTHER" id="PTHR22767:SF8">
    <property type="entry name" value="N-ALPHA-ACETYLTRANSFERASE 15, NATA AUXILIARY SUBUNIT-RELATED"/>
    <property type="match status" value="1"/>
</dbReference>
<evidence type="ECO:0000313" key="3">
    <source>
        <dbReference type="EMBL" id="PWA92875.1"/>
    </source>
</evidence>
<organism evidence="3 4">
    <name type="scientific">Artemisia annua</name>
    <name type="common">Sweet wormwood</name>
    <dbReference type="NCBI Taxonomy" id="35608"/>
    <lineage>
        <taxon>Eukaryota</taxon>
        <taxon>Viridiplantae</taxon>
        <taxon>Streptophyta</taxon>
        <taxon>Embryophyta</taxon>
        <taxon>Tracheophyta</taxon>
        <taxon>Spermatophyta</taxon>
        <taxon>Magnoliopsida</taxon>
        <taxon>eudicotyledons</taxon>
        <taxon>Gunneridae</taxon>
        <taxon>Pentapetalae</taxon>
        <taxon>asterids</taxon>
        <taxon>campanulids</taxon>
        <taxon>Asterales</taxon>
        <taxon>Asteraceae</taxon>
        <taxon>Asteroideae</taxon>
        <taxon>Anthemideae</taxon>
        <taxon>Artemisiinae</taxon>
        <taxon>Artemisia</taxon>
    </lineage>
</organism>
<sequence>MKEKAIQSWSMEKVVLVVDLELKDAQLKSKFWNTRSIWQCKNCQEQQLELRRKKPQGAKAQKAPKARAFYGIHACLDPDPHGEKLLQTEDPLLEAGKYLKLLQKHSSDSLETHLLLLKLGSEAVTKIGCRKPKLSSMFVKNLRFFHKVASRSAPATDGEKLILGVIEAERPTFSRLKQAETHKNFRLKSCISELMRAETAAEIAKTLIGAEIAKQQFPFSQWWLKLFLFVNNVFRPLFYLADHMFVLLSTYVNESG</sequence>
<dbReference type="STRING" id="35608.A0A2U1Q4F2"/>
<reference evidence="3 4" key="1">
    <citation type="journal article" date="2018" name="Mol. Plant">
        <title>The genome of Artemisia annua provides insight into the evolution of Asteraceae family and artemisinin biosynthesis.</title>
        <authorList>
            <person name="Shen Q."/>
            <person name="Zhang L."/>
            <person name="Liao Z."/>
            <person name="Wang S."/>
            <person name="Yan T."/>
            <person name="Shi P."/>
            <person name="Liu M."/>
            <person name="Fu X."/>
            <person name="Pan Q."/>
            <person name="Wang Y."/>
            <person name="Lv Z."/>
            <person name="Lu X."/>
            <person name="Zhang F."/>
            <person name="Jiang W."/>
            <person name="Ma Y."/>
            <person name="Chen M."/>
            <person name="Hao X."/>
            <person name="Li L."/>
            <person name="Tang Y."/>
            <person name="Lv G."/>
            <person name="Zhou Y."/>
            <person name="Sun X."/>
            <person name="Brodelius P.E."/>
            <person name="Rose J.K.C."/>
            <person name="Tang K."/>
        </authorList>
    </citation>
    <scope>NUCLEOTIDE SEQUENCE [LARGE SCALE GENOMIC DNA]</scope>
    <source>
        <strain evidence="4">cv. Huhao1</strain>
        <tissue evidence="3">Leaf</tissue>
    </source>
</reference>
<name>A0A2U1Q4F2_ARTAN</name>
<dbReference type="EMBL" id="PKPP01000429">
    <property type="protein sequence ID" value="PWA92875.1"/>
    <property type="molecule type" value="Genomic_DNA"/>
</dbReference>
<dbReference type="Gene3D" id="1.25.40.1010">
    <property type="match status" value="1"/>
</dbReference>
<dbReference type="OrthoDB" id="10263032at2759"/>
<evidence type="ECO:0000313" key="4">
    <source>
        <dbReference type="Proteomes" id="UP000245207"/>
    </source>
</evidence>
<evidence type="ECO:0000256" key="1">
    <source>
        <dbReference type="ARBA" id="ARBA00022737"/>
    </source>
</evidence>
<keyword evidence="3" id="KW-0808">Transferase</keyword>
<keyword evidence="2" id="KW-0802">TPR repeat</keyword>
<evidence type="ECO:0000256" key="2">
    <source>
        <dbReference type="ARBA" id="ARBA00022803"/>
    </source>
</evidence>
<dbReference type="AlphaFoldDB" id="A0A2U1Q4F2"/>
<dbReference type="GO" id="GO:0005737">
    <property type="term" value="C:cytoplasm"/>
    <property type="evidence" value="ECO:0007669"/>
    <property type="project" value="TreeGrafter"/>
</dbReference>
<dbReference type="PANTHER" id="PTHR22767">
    <property type="entry name" value="N-TERMINAL ACETYLTRANSFERASE-RELATED"/>
    <property type="match status" value="1"/>
</dbReference>
<dbReference type="InterPro" id="IPR021183">
    <property type="entry name" value="NatA_aux_su"/>
</dbReference>
<dbReference type="Pfam" id="PF12569">
    <property type="entry name" value="NatA_aux_su"/>
    <property type="match status" value="1"/>
</dbReference>